<dbReference type="OrthoDB" id="192702at2759"/>
<sequence length="438" mass="47927">MAEQSEQIHLVSKSDSSVHKTITVPSTECVTELPPNTVSVRSKLLALTANNLSYALGGSVPGLQWWDTYPIPRSVSTTFPEITSKDWGIVPAWGYCTVIASSIPSIKRGSELYGFVPTCSAPVDLQLCPSPDGLTGNWLELSKHREGLMNLYNRYVLQPLPSFEGSLAETGKIEQQRAVTSLYQPVGQAGYLLNTVTFSQNPDPPIHPLGTQHWTQGDADLREAVLIILGAASKTAQSLSWQMSNNRNTEKLGPTGMVLVSSSPTFVKNVQKINDRMPTTFTSYTDVLSGSILSWVANKAPVKVVVIDCGAPEHVTAELVFRLSTLTNDTKRVKTTLIGVGNEMKAYSTTELQQRIETAKKTCRIQFNASGVKDSAIFQQGALAYQKNFEESWEKYIRDSGLDNEKLVWESGVEGIDRVWKGLCEGAQAVKAGVVVRL</sequence>
<dbReference type="Proteomes" id="UP000327013">
    <property type="component" value="Unassembled WGS sequence"/>
</dbReference>
<dbReference type="InterPro" id="IPR021276">
    <property type="entry name" value="DUF2855"/>
</dbReference>
<comment type="caution">
    <text evidence="1">The sequence shown here is derived from an EMBL/GenBank/DDBJ whole genome shotgun (WGS) entry which is preliminary data.</text>
</comment>
<reference evidence="1 2" key="1">
    <citation type="submission" date="2019-06" db="EMBL/GenBank/DDBJ databases">
        <title>A chromosomal-level reference genome of Carpinus fangiana (Coryloideae, Betulaceae).</title>
        <authorList>
            <person name="Yang X."/>
            <person name="Wang Z."/>
            <person name="Zhang L."/>
            <person name="Hao G."/>
            <person name="Liu J."/>
            <person name="Yang Y."/>
        </authorList>
    </citation>
    <scope>NUCLEOTIDE SEQUENCE [LARGE SCALE GENOMIC DNA]</scope>
    <source>
        <strain evidence="1">Cfa_2016G</strain>
        <tissue evidence="1">Leaf</tissue>
    </source>
</reference>
<gene>
    <name evidence="1" type="ORF">FH972_026887</name>
</gene>
<dbReference type="EMBL" id="VIBQ01000136">
    <property type="protein sequence ID" value="KAB8976009.1"/>
    <property type="molecule type" value="Genomic_DNA"/>
</dbReference>
<protein>
    <submittedName>
        <fullName evidence="1">Uncharacterized protein</fullName>
    </submittedName>
</protein>
<name>A0A5N6L5C9_9ROSI</name>
<dbReference type="Pfam" id="PF11017">
    <property type="entry name" value="DUF2855"/>
    <property type="match status" value="1"/>
</dbReference>
<organism evidence="1 2">
    <name type="scientific">Carpinus fangiana</name>
    <dbReference type="NCBI Taxonomy" id="176857"/>
    <lineage>
        <taxon>Eukaryota</taxon>
        <taxon>Viridiplantae</taxon>
        <taxon>Streptophyta</taxon>
        <taxon>Embryophyta</taxon>
        <taxon>Tracheophyta</taxon>
        <taxon>Spermatophyta</taxon>
        <taxon>Magnoliopsida</taxon>
        <taxon>eudicotyledons</taxon>
        <taxon>Gunneridae</taxon>
        <taxon>Pentapetalae</taxon>
        <taxon>rosids</taxon>
        <taxon>fabids</taxon>
        <taxon>Fagales</taxon>
        <taxon>Betulaceae</taxon>
        <taxon>Carpinus</taxon>
    </lineage>
</organism>
<evidence type="ECO:0000313" key="2">
    <source>
        <dbReference type="Proteomes" id="UP000327013"/>
    </source>
</evidence>
<evidence type="ECO:0000313" key="1">
    <source>
        <dbReference type="EMBL" id="KAB8976009.1"/>
    </source>
</evidence>
<accession>A0A5N6L5C9</accession>
<keyword evidence="2" id="KW-1185">Reference proteome</keyword>
<proteinExistence type="predicted"/>
<dbReference type="AlphaFoldDB" id="A0A5N6L5C9"/>